<dbReference type="InterPro" id="IPR010730">
    <property type="entry name" value="HET"/>
</dbReference>
<protein>
    <submittedName>
        <fullName evidence="2">HET-domain-containing protein</fullName>
    </submittedName>
</protein>
<accession>A0ABR1ULF8</accession>
<dbReference type="PANTHER" id="PTHR10622:SF10">
    <property type="entry name" value="HET DOMAIN-CONTAINING PROTEIN"/>
    <property type="match status" value="1"/>
</dbReference>
<feature type="domain" description="Heterokaryon incompatibility" evidence="1">
    <location>
        <begin position="7"/>
        <end position="57"/>
    </location>
</feature>
<dbReference type="PANTHER" id="PTHR10622">
    <property type="entry name" value="HET DOMAIN-CONTAINING PROTEIN"/>
    <property type="match status" value="1"/>
</dbReference>
<evidence type="ECO:0000313" key="3">
    <source>
        <dbReference type="Proteomes" id="UP001446871"/>
    </source>
</evidence>
<comment type="caution">
    <text evidence="2">The sequence shown here is derived from an EMBL/GenBank/DDBJ whole genome shotgun (WGS) entry which is preliminary data.</text>
</comment>
<reference evidence="2 3" key="1">
    <citation type="submission" date="2023-01" db="EMBL/GenBank/DDBJ databases">
        <title>Analysis of 21 Apiospora genomes using comparative genomics revels a genus with tremendous synthesis potential of carbohydrate active enzymes and secondary metabolites.</title>
        <authorList>
            <person name="Sorensen T."/>
        </authorList>
    </citation>
    <scope>NUCLEOTIDE SEQUENCE [LARGE SCALE GENOMIC DNA]</scope>
    <source>
        <strain evidence="2 3">CBS 83171</strain>
    </source>
</reference>
<gene>
    <name evidence="2" type="ORF">PG996_009457</name>
</gene>
<dbReference type="Pfam" id="PF06985">
    <property type="entry name" value="HET"/>
    <property type="match status" value="1"/>
</dbReference>
<sequence>MLFYARLAREQGFAYIWIDTCCIDKSSSAGLTEAINSMYQWYRDSAICYAFLADVEPEREGKTIWAKDSSFKTSRWFRRGWTLQELVASPLVSFYARDWSFIESKTAVEGFTKLLSTITGIQQEILTGEKQPGDMSAACRMGWAAGRQTTRVEDIA</sequence>
<evidence type="ECO:0000259" key="1">
    <source>
        <dbReference type="Pfam" id="PF06985"/>
    </source>
</evidence>
<organism evidence="2 3">
    <name type="scientific">Apiospora saccharicola</name>
    <dbReference type="NCBI Taxonomy" id="335842"/>
    <lineage>
        <taxon>Eukaryota</taxon>
        <taxon>Fungi</taxon>
        <taxon>Dikarya</taxon>
        <taxon>Ascomycota</taxon>
        <taxon>Pezizomycotina</taxon>
        <taxon>Sordariomycetes</taxon>
        <taxon>Xylariomycetidae</taxon>
        <taxon>Amphisphaeriales</taxon>
        <taxon>Apiosporaceae</taxon>
        <taxon>Apiospora</taxon>
    </lineage>
</organism>
<proteinExistence type="predicted"/>
<dbReference type="EMBL" id="JAQQWM010000006">
    <property type="protein sequence ID" value="KAK8059527.1"/>
    <property type="molecule type" value="Genomic_DNA"/>
</dbReference>
<keyword evidence="3" id="KW-1185">Reference proteome</keyword>
<dbReference type="Proteomes" id="UP001446871">
    <property type="component" value="Unassembled WGS sequence"/>
</dbReference>
<evidence type="ECO:0000313" key="2">
    <source>
        <dbReference type="EMBL" id="KAK8059527.1"/>
    </source>
</evidence>
<name>A0ABR1ULF8_9PEZI</name>